<dbReference type="PANTHER" id="PTHR30290">
    <property type="entry name" value="PERIPLASMIC BINDING COMPONENT OF ABC TRANSPORTER"/>
    <property type="match status" value="1"/>
</dbReference>
<comment type="subcellular location">
    <subcellularLocation>
        <location evidence="1">Cell envelope</location>
    </subcellularLocation>
</comment>
<evidence type="ECO:0000256" key="3">
    <source>
        <dbReference type="ARBA" id="ARBA00022448"/>
    </source>
</evidence>
<evidence type="ECO:0000256" key="4">
    <source>
        <dbReference type="ARBA" id="ARBA00022729"/>
    </source>
</evidence>
<feature type="domain" description="Solute-binding protein family 5" evidence="6">
    <location>
        <begin position="78"/>
        <end position="413"/>
    </location>
</feature>
<dbReference type="RefSeq" id="WP_203173302.1">
    <property type="nucleotide sequence ID" value="NZ_JAEVHM010000004.1"/>
</dbReference>
<dbReference type="EMBL" id="JAEVHM010000004">
    <property type="protein sequence ID" value="MBM0230828.1"/>
    <property type="molecule type" value="Genomic_DNA"/>
</dbReference>
<name>A0ABS1XNI7_9ACTN</name>
<comment type="similarity">
    <text evidence="2">Belongs to the bacterial solute-binding protein 5 family.</text>
</comment>
<sequence>MKALRLAAALGAAALLLGACGGDAGGSDGRLVDGKTFTMALPGDPGSLDPHFTSLSVTGQVDRFLYDSLLDFAPDGTLLPGLAEKWQATTTTATFTLRKGITCADGSPLTAGTVAANISFVGDVKNGSSRVGTYVPAGATATADQAAGTVSVTSPSPDAFLDRNIGGLPIVCEKGMTNRDVLKRGSDGTGQFTLTEAVADDHYTLTRRKDYAWGPGDWKSDQPGLPDKVVLRIIANEATTANLMLSGEVNAARLSGPDGQRLRGDGYLKRDVLAPTGEILFHQKAGLPTADPAVRRALVQSLDLAQLRQVFTSGQGAAPTGLVAPSMTPCKGDTVTGTLPGFDKAAAGSALDAAGWTVGGDGVRVRGGTPLALTVAYSTSGTPGAQATAELLQQQWTAVGVKAVLKPVTEVQVGQIAGGQLAWDVAMFPIGVTLPSQLVPYVSGPVPPQGTNFAAIDNKDYQAAVDAAQKVPGVGGCPQWAAAEKALLQHLDLVPFANSNIPVYARGATVELSEGSLDPASIRMLG</sequence>
<dbReference type="InterPro" id="IPR030678">
    <property type="entry name" value="Peptide/Ni-bd"/>
</dbReference>
<feature type="signal peptide" evidence="5">
    <location>
        <begin position="1"/>
        <end position="24"/>
    </location>
</feature>
<dbReference type="Proteomes" id="UP000601027">
    <property type="component" value="Unassembled WGS sequence"/>
</dbReference>
<dbReference type="PROSITE" id="PS51257">
    <property type="entry name" value="PROKAR_LIPOPROTEIN"/>
    <property type="match status" value="1"/>
</dbReference>
<dbReference type="InterPro" id="IPR039424">
    <property type="entry name" value="SBP_5"/>
</dbReference>
<evidence type="ECO:0000259" key="6">
    <source>
        <dbReference type="Pfam" id="PF00496"/>
    </source>
</evidence>
<protein>
    <submittedName>
        <fullName evidence="7">ABC transporter substrate-binding protein</fullName>
    </submittedName>
</protein>
<dbReference type="SUPFAM" id="SSF53850">
    <property type="entry name" value="Periplasmic binding protein-like II"/>
    <property type="match status" value="1"/>
</dbReference>
<evidence type="ECO:0000313" key="7">
    <source>
        <dbReference type="EMBL" id="MBM0230828.1"/>
    </source>
</evidence>
<evidence type="ECO:0000256" key="5">
    <source>
        <dbReference type="SAM" id="SignalP"/>
    </source>
</evidence>
<evidence type="ECO:0000313" key="8">
    <source>
        <dbReference type="Proteomes" id="UP000601027"/>
    </source>
</evidence>
<dbReference type="Gene3D" id="3.10.105.10">
    <property type="entry name" value="Dipeptide-binding Protein, Domain 3"/>
    <property type="match status" value="1"/>
</dbReference>
<proteinExistence type="inferred from homology"/>
<accession>A0ABS1XNI7</accession>
<keyword evidence="3" id="KW-0813">Transport</keyword>
<feature type="chain" id="PRO_5046620669" evidence="5">
    <location>
        <begin position="25"/>
        <end position="526"/>
    </location>
</feature>
<reference evidence="7 8" key="1">
    <citation type="submission" date="2021-01" db="EMBL/GenBank/DDBJ databases">
        <title>Draft genome sequence of Micromonospora sp. strain STR1_7.</title>
        <authorList>
            <person name="Karlyshev A."/>
            <person name="Jawad R."/>
        </authorList>
    </citation>
    <scope>NUCLEOTIDE SEQUENCE [LARGE SCALE GENOMIC DNA]</scope>
    <source>
        <strain evidence="7 8">STR1-7</strain>
    </source>
</reference>
<dbReference type="PIRSF" id="PIRSF002741">
    <property type="entry name" value="MppA"/>
    <property type="match status" value="1"/>
</dbReference>
<organism evidence="7 8">
    <name type="scientific">Micromonospora parastrephiae</name>
    <dbReference type="NCBI Taxonomy" id="2806101"/>
    <lineage>
        <taxon>Bacteria</taxon>
        <taxon>Bacillati</taxon>
        <taxon>Actinomycetota</taxon>
        <taxon>Actinomycetes</taxon>
        <taxon>Micromonosporales</taxon>
        <taxon>Micromonosporaceae</taxon>
        <taxon>Micromonospora</taxon>
    </lineage>
</organism>
<gene>
    <name evidence="7" type="ORF">JNW91_02410</name>
</gene>
<keyword evidence="4 5" id="KW-0732">Signal</keyword>
<dbReference type="InterPro" id="IPR000914">
    <property type="entry name" value="SBP_5_dom"/>
</dbReference>
<evidence type="ECO:0000256" key="1">
    <source>
        <dbReference type="ARBA" id="ARBA00004196"/>
    </source>
</evidence>
<dbReference type="Pfam" id="PF00496">
    <property type="entry name" value="SBP_bac_5"/>
    <property type="match status" value="1"/>
</dbReference>
<dbReference type="PANTHER" id="PTHR30290:SF10">
    <property type="entry name" value="PERIPLASMIC OLIGOPEPTIDE-BINDING PROTEIN-RELATED"/>
    <property type="match status" value="1"/>
</dbReference>
<keyword evidence="8" id="KW-1185">Reference proteome</keyword>
<comment type="caution">
    <text evidence="7">The sequence shown here is derived from an EMBL/GenBank/DDBJ whole genome shotgun (WGS) entry which is preliminary data.</text>
</comment>
<dbReference type="CDD" id="cd00995">
    <property type="entry name" value="PBP2_NikA_DppA_OppA_like"/>
    <property type="match status" value="1"/>
</dbReference>
<evidence type="ECO:0000256" key="2">
    <source>
        <dbReference type="ARBA" id="ARBA00005695"/>
    </source>
</evidence>
<dbReference type="Gene3D" id="3.40.190.10">
    <property type="entry name" value="Periplasmic binding protein-like II"/>
    <property type="match status" value="1"/>
</dbReference>